<reference evidence="2 3" key="1">
    <citation type="journal article" date="2021" name="MBio">
        <title>Poor Competitiveness of Bradyrhizobium in Pigeon Pea Root Colonization in Indian Soils.</title>
        <authorList>
            <person name="Chalasani D."/>
            <person name="Basu A."/>
            <person name="Pullabhotla S.V.S.R.N."/>
            <person name="Jorrin B."/>
            <person name="Neal A.L."/>
            <person name="Poole P.S."/>
            <person name="Podile A.R."/>
            <person name="Tkacz A."/>
        </authorList>
    </citation>
    <scope>NUCLEOTIDE SEQUENCE [LARGE SCALE GENOMIC DNA]</scope>
    <source>
        <strain evidence="2 3">HU14</strain>
    </source>
</reference>
<evidence type="ECO:0000313" key="2">
    <source>
        <dbReference type="EMBL" id="MBW9092187.1"/>
    </source>
</evidence>
<evidence type="ECO:0000259" key="1">
    <source>
        <dbReference type="Pfam" id="PF01272"/>
    </source>
</evidence>
<name>A0ABS7HIY4_9MICO</name>
<feature type="domain" description="Transcription elongation factor GreA/GreB C-terminal" evidence="1">
    <location>
        <begin position="65"/>
        <end position="136"/>
    </location>
</feature>
<keyword evidence="2" id="KW-0251">Elongation factor</keyword>
<accession>A0ABS7HIY4</accession>
<proteinExistence type="predicted"/>
<keyword evidence="3" id="KW-1185">Reference proteome</keyword>
<evidence type="ECO:0000313" key="3">
    <source>
        <dbReference type="Proteomes" id="UP001196843"/>
    </source>
</evidence>
<dbReference type="GO" id="GO:0003746">
    <property type="term" value="F:translation elongation factor activity"/>
    <property type="evidence" value="ECO:0007669"/>
    <property type="project" value="UniProtKB-KW"/>
</dbReference>
<dbReference type="Pfam" id="PF01272">
    <property type="entry name" value="GreA_GreB"/>
    <property type="match status" value="1"/>
</dbReference>
<dbReference type="SUPFAM" id="SSF54534">
    <property type="entry name" value="FKBP-like"/>
    <property type="match status" value="1"/>
</dbReference>
<protein>
    <submittedName>
        <fullName evidence="2">GreA/GreB family elongation factor</fullName>
    </submittedName>
</protein>
<gene>
    <name evidence="2" type="ORF">JNB62_00655</name>
</gene>
<dbReference type="Gene3D" id="3.10.50.30">
    <property type="entry name" value="Transcription elongation factor, GreA/GreB, C-terminal domain"/>
    <property type="match status" value="1"/>
</dbReference>
<keyword evidence="2" id="KW-0648">Protein biosynthesis</keyword>
<organism evidence="2 3">
    <name type="scientific">Microbacterium jejuense</name>
    <dbReference type="NCBI Taxonomy" id="1263637"/>
    <lineage>
        <taxon>Bacteria</taxon>
        <taxon>Bacillati</taxon>
        <taxon>Actinomycetota</taxon>
        <taxon>Actinomycetes</taxon>
        <taxon>Micrococcales</taxon>
        <taxon>Microbacteriaceae</taxon>
        <taxon>Microbacterium</taxon>
    </lineage>
</organism>
<dbReference type="Proteomes" id="UP001196843">
    <property type="component" value="Unassembled WGS sequence"/>
</dbReference>
<dbReference type="InterPro" id="IPR036953">
    <property type="entry name" value="GreA/GreB_C_sf"/>
</dbReference>
<dbReference type="EMBL" id="JAEUAW010000001">
    <property type="protein sequence ID" value="MBW9092187.1"/>
    <property type="molecule type" value="Genomic_DNA"/>
</dbReference>
<comment type="caution">
    <text evidence="2">The sequence shown here is derived from an EMBL/GenBank/DDBJ whole genome shotgun (WGS) entry which is preliminary data.</text>
</comment>
<dbReference type="InterPro" id="IPR001437">
    <property type="entry name" value="Tscrpt_elong_fac_GreA/B_C"/>
</dbReference>
<sequence length="144" mass="15316">MSWPRRSAVSVVEEPIWLTQDALRHLEQELDAIESEAAPDDQAQARAVELRSIIRRAQVGARPDDGVVEPGMRVTVEFAADGSRETFLLGSRSLIGADGDLAVYSPESPLGQAIAGLLPGDRFEYRTPTGATVAGVVAAAVPHA</sequence>